<proteinExistence type="predicted"/>
<evidence type="ECO:0000313" key="1">
    <source>
        <dbReference type="EMBL" id="QDH14123.1"/>
    </source>
</evidence>
<reference evidence="1 2" key="1">
    <citation type="submission" date="2019-03" db="EMBL/GenBank/DDBJ databases">
        <title>The complete genome sequence of Swingsia_sp. F3b2 LMG30590(T).</title>
        <authorList>
            <person name="Chua K.-O."/>
            <person name="Chan K.-G."/>
            <person name="See-Too W.-S."/>
        </authorList>
    </citation>
    <scope>NUCLEOTIDE SEQUENCE [LARGE SCALE GENOMIC DNA]</scope>
    <source>
        <strain evidence="1 2">F3b2</strain>
    </source>
</reference>
<evidence type="ECO:0000313" key="2">
    <source>
        <dbReference type="Proteomes" id="UP000318709"/>
    </source>
</evidence>
<dbReference type="KEGG" id="swf:E3E12_07925"/>
<dbReference type="EMBL" id="CP038231">
    <property type="protein sequence ID" value="QDH14123.1"/>
    <property type="molecule type" value="Genomic_DNA"/>
</dbReference>
<keyword evidence="2" id="KW-1185">Reference proteome</keyword>
<gene>
    <name evidence="1" type="ORF">E3E12_07925</name>
</gene>
<dbReference type="Proteomes" id="UP000318709">
    <property type="component" value="Chromosome"/>
</dbReference>
<dbReference type="RefSeq" id="WP_141443827.1">
    <property type="nucleotide sequence ID" value="NZ_CP038231.1"/>
</dbReference>
<dbReference type="OrthoDB" id="7281890at2"/>
<dbReference type="AlphaFoldDB" id="A0A4Y6U9H3"/>
<protein>
    <submittedName>
        <fullName evidence="1">Uncharacterized protein</fullName>
    </submittedName>
</protein>
<organism evidence="1 2">
    <name type="scientific">Formicincola oecophyllae</name>
    <dbReference type="NCBI Taxonomy" id="2558361"/>
    <lineage>
        <taxon>Bacteria</taxon>
        <taxon>Pseudomonadati</taxon>
        <taxon>Pseudomonadota</taxon>
        <taxon>Alphaproteobacteria</taxon>
        <taxon>Acetobacterales</taxon>
        <taxon>Acetobacteraceae</taxon>
        <taxon>Formicincola</taxon>
    </lineage>
</organism>
<name>A0A4Y6U9H3_9PROT</name>
<sequence>MMQETEFSPSEGSDAGKLFVIRPFRAFAGDRWARKVIRALADAGTKLPESALNLGMAGLAGLGMGLFGKMEEQAVEEAFEGLLSCCLIKRDPSNPALPPAPLLEADITDPATLSVLRTEAFKVNVGFMKAAAGQISPLVAALLPATPSKKETSKSQPEQKT</sequence>
<accession>A0A4Y6U9H3</accession>